<dbReference type="InterPro" id="IPR038654">
    <property type="entry name" value="PINIT_sf"/>
</dbReference>
<evidence type="ECO:0000256" key="8">
    <source>
        <dbReference type="ARBA" id="ARBA00022833"/>
    </source>
</evidence>
<feature type="domain" description="PINIT" evidence="13">
    <location>
        <begin position="132"/>
        <end position="270"/>
    </location>
</feature>
<dbReference type="Gene3D" id="2.60.120.780">
    <property type="entry name" value="PINIT domain"/>
    <property type="match status" value="1"/>
</dbReference>
<keyword evidence="5" id="KW-0479">Metal-binding</keyword>
<dbReference type="GO" id="GO:0000785">
    <property type="term" value="C:chromatin"/>
    <property type="evidence" value="ECO:0007669"/>
    <property type="project" value="TreeGrafter"/>
</dbReference>
<keyword evidence="7" id="KW-0833">Ubl conjugation pathway</keyword>
<dbReference type="GeneID" id="70126821"/>
<evidence type="ECO:0000256" key="2">
    <source>
        <dbReference type="ARBA" id="ARBA00005383"/>
    </source>
</evidence>
<name>A0A9P8UJZ2_9PEZI</name>
<feature type="region of interest" description="Disordered" evidence="10">
    <location>
        <begin position="673"/>
        <end position="698"/>
    </location>
</feature>
<evidence type="ECO:0000256" key="10">
    <source>
        <dbReference type="SAM" id="MobiDB-lite"/>
    </source>
</evidence>
<dbReference type="InterPro" id="IPR013083">
    <property type="entry name" value="Znf_RING/FYVE/PHD"/>
</dbReference>
<dbReference type="GO" id="GO:0061665">
    <property type="term" value="F:SUMO ligase activity"/>
    <property type="evidence" value="ECO:0007669"/>
    <property type="project" value="TreeGrafter"/>
</dbReference>
<dbReference type="OrthoDB" id="28127at2759"/>
<keyword evidence="4" id="KW-0808">Transferase</keyword>
<dbReference type="InterPro" id="IPR023321">
    <property type="entry name" value="PINIT"/>
</dbReference>
<dbReference type="InterPro" id="IPR037992">
    <property type="entry name" value="TRAPPC6/Trs33"/>
</dbReference>
<dbReference type="Pfam" id="PF02891">
    <property type="entry name" value="zf-MIZ"/>
    <property type="match status" value="1"/>
</dbReference>
<dbReference type="InterPro" id="IPR007194">
    <property type="entry name" value="TRAPP_component"/>
</dbReference>
<comment type="similarity">
    <text evidence="2">Belongs to the PIAS family.</text>
</comment>
<dbReference type="PROSITE" id="PS51466">
    <property type="entry name" value="PINIT"/>
    <property type="match status" value="1"/>
</dbReference>
<dbReference type="CDD" id="cd16792">
    <property type="entry name" value="SP-RING_Siz-like"/>
    <property type="match status" value="1"/>
</dbReference>
<comment type="pathway">
    <text evidence="1">Protein modification; protein sumoylation.</text>
</comment>
<evidence type="ECO:0000313" key="14">
    <source>
        <dbReference type="EMBL" id="KAH6653890.1"/>
    </source>
</evidence>
<dbReference type="SUPFAM" id="SSF57850">
    <property type="entry name" value="RING/U-box"/>
    <property type="match status" value="1"/>
</dbReference>
<dbReference type="GO" id="GO:0048193">
    <property type="term" value="P:Golgi vesicle transport"/>
    <property type="evidence" value="ECO:0007669"/>
    <property type="project" value="InterPro"/>
</dbReference>
<evidence type="ECO:0000259" key="12">
    <source>
        <dbReference type="PROSITE" id="PS51044"/>
    </source>
</evidence>
<organism evidence="14 15">
    <name type="scientific">Truncatella angustata</name>
    <dbReference type="NCBI Taxonomy" id="152316"/>
    <lineage>
        <taxon>Eukaryota</taxon>
        <taxon>Fungi</taxon>
        <taxon>Dikarya</taxon>
        <taxon>Ascomycota</taxon>
        <taxon>Pezizomycotina</taxon>
        <taxon>Sordariomycetes</taxon>
        <taxon>Xylariomycetidae</taxon>
        <taxon>Amphisphaeriales</taxon>
        <taxon>Sporocadaceae</taxon>
        <taxon>Truncatella</taxon>
    </lineage>
</organism>
<keyword evidence="8" id="KW-0862">Zinc</keyword>
<dbReference type="SMART" id="SM00513">
    <property type="entry name" value="SAP"/>
    <property type="match status" value="1"/>
</dbReference>
<evidence type="ECO:0000256" key="1">
    <source>
        <dbReference type="ARBA" id="ARBA00004718"/>
    </source>
</evidence>
<feature type="compositionally biased region" description="Low complexity" evidence="10">
    <location>
        <begin position="85"/>
        <end position="108"/>
    </location>
</feature>
<feature type="compositionally biased region" description="Polar residues" evidence="10">
    <location>
        <begin position="433"/>
        <end position="463"/>
    </location>
</feature>
<dbReference type="CDD" id="cd14944">
    <property type="entry name" value="TRAPPC6A_Trs33"/>
    <property type="match status" value="1"/>
</dbReference>
<evidence type="ECO:0000256" key="9">
    <source>
        <dbReference type="PROSITE-ProRule" id="PRU00452"/>
    </source>
</evidence>
<accession>A0A9P8UJZ2</accession>
<feature type="domain" description="SAP" evidence="11">
    <location>
        <begin position="16"/>
        <end position="50"/>
    </location>
</feature>
<feature type="region of interest" description="Disordered" evidence="10">
    <location>
        <begin position="429"/>
        <end position="513"/>
    </location>
</feature>
<evidence type="ECO:0000256" key="4">
    <source>
        <dbReference type="ARBA" id="ARBA00022679"/>
    </source>
</evidence>
<comment type="similarity">
    <text evidence="3">Belongs to the TRAPP small subunits family. BET3 subfamily.</text>
</comment>
<dbReference type="SUPFAM" id="SSF111126">
    <property type="entry name" value="Ligand-binding domain in the NO signalling and Golgi transport"/>
    <property type="match status" value="1"/>
</dbReference>
<evidence type="ECO:0000256" key="5">
    <source>
        <dbReference type="ARBA" id="ARBA00022723"/>
    </source>
</evidence>
<dbReference type="PROSITE" id="PS51044">
    <property type="entry name" value="ZF_SP_RING"/>
    <property type="match status" value="1"/>
</dbReference>
<dbReference type="EMBL" id="JAGPXC010000004">
    <property type="protein sequence ID" value="KAH6653890.1"/>
    <property type="molecule type" value="Genomic_DNA"/>
</dbReference>
<dbReference type="PROSITE" id="PS50800">
    <property type="entry name" value="SAP"/>
    <property type="match status" value="1"/>
</dbReference>
<dbReference type="InterPro" id="IPR004181">
    <property type="entry name" value="Znf_MIZ"/>
</dbReference>
<gene>
    <name evidence="14" type="ORF">BKA67DRAFT_517693</name>
</gene>
<dbReference type="AlphaFoldDB" id="A0A9P8UJZ2"/>
<keyword evidence="6 9" id="KW-0863">Zinc-finger</keyword>
<dbReference type="InterPro" id="IPR024096">
    <property type="entry name" value="NO_sig/Golgi_transp_ligand-bd"/>
</dbReference>
<feature type="region of interest" description="Disordered" evidence="10">
    <location>
        <begin position="75"/>
        <end position="114"/>
    </location>
</feature>
<reference evidence="14" key="1">
    <citation type="journal article" date="2021" name="Nat. Commun.">
        <title>Genetic determinants of endophytism in the Arabidopsis root mycobiome.</title>
        <authorList>
            <person name="Mesny F."/>
            <person name="Miyauchi S."/>
            <person name="Thiergart T."/>
            <person name="Pickel B."/>
            <person name="Atanasova L."/>
            <person name="Karlsson M."/>
            <person name="Huettel B."/>
            <person name="Barry K.W."/>
            <person name="Haridas S."/>
            <person name="Chen C."/>
            <person name="Bauer D."/>
            <person name="Andreopoulos W."/>
            <person name="Pangilinan J."/>
            <person name="LaButti K."/>
            <person name="Riley R."/>
            <person name="Lipzen A."/>
            <person name="Clum A."/>
            <person name="Drula E."/>
            <person name="Henrissat B."/>
            <person name="Kohler A."/>
            <person name="Grigoriev I.V."/>
            <person name="Martin F.M."/>
            <person name="Hacquard S."/>
        </authorList>
    </citation>
    <scope>NUCLEOTIDE SEQUENCE</scope>
    <source>
        <strain evidence="14">MPI-SDFR-AT-0073</strain>
    </source>
</reference>
<dbReference type="RefSeq" id="XP_045958160.1">
    <property type="nucleotide sequence ID" value="XM_046097929.1"/>
</dbReference>
<dbReference type="PANTHER" id="PTHR10782:SF4">
    <property type="entry name" value="TONALLI, ISOFORM E"/>
    <property type="match status" value="1"/>
</dbReference>
<comment type="caution">
    <text evidence="14">The sequence shown here is derived from an EMBL/GenBank/DDBJ whole genome shotgun (WGS) entry which is preliminary data.</text>
</comment>
<dbReference type="Pfam" id="PF04051">
    <property type="entry name" value="TRAPP"/>
    <property type="match status" value="1"/>
</dbReference>
<dbReference type="Proteomes" id="UP000758603">
    <property type="component" value="Unassembled WGS sequence"/>
</dbReference>
<keyword evidence="15" id="KW-1185">Reference proteome</keyword>
<evidence type="ECO:0000256" key="3">
    <source>
        <dbReference type="ARBA" id="ARBA00006218"/>
    </source>
</evidence>
<protein>
    <submittedName>
        <fullName evidence="14">Transport protein particle component-domain-containing protein</fullName>
    </submittedName>
</protein>
<dbReference type="InterPro" id="IPR031141">
    <property type="entry name" value="SIZ1/2_SP-RING"/>
</dbReference>
<evidence type="ECO:0000259" key="13">
    <source>
        <dbReference type="PROSITE" id="PS51466"/>
    </source>
</evidence>
<feature type="compositionally biased region" description="Low complexity" evidence="10">
    <location>
        <begin position="586"/>
        <end position="597"/>
    </location>
</feature>
<dbReference type="Gene3D" id="3.30.40.10">
    <property type="entry name" value="Zinc/RING finger domain, C3HC4 (zinc finger)"/>
    <property type="match status" value="1"/>
</dbReference>
<dbReference type="PANTHER" id="PTHR10782">
    <property type="entry name" value="ZINC FINGER MIZ DOMAIN-CONTAINING PROTEIN"/>
    <property type="match status" value="1"/>
</dbReference>
<feature type="compositionally biased region" description="Basic and acidic residues" evidence="10">
    <location>
        <begin position="390"/>
        <end position="402"/>
    </location>
</feature>
<dbReference type="Gene3D" id="3.30.1380.20">
    <property type="entry name" value="Trafficking protein particle complex subunit 3"/>
    <property type="match status" value="1"/>
</dbReference>
<dbReference type="Pfam" id="PF14324">
    <property type="entry name" value="PINIT"/>
    <property type="match status" value="1"/>
</dbReference>
<feature type="domain" description="SP-RING-type" evidence="12">
    <location>
        <begin position="298"/>
        <end position="383"/>
    </location>
</feature>
<feature type="region of interest" description="Disordered" evidence="10">
    <location>
        <begin position="380"/>
        <end position="415"/>
    </location>
</feature>
<feature type="region of interest" description="Disordered" evidence="10">
    <location>
        <begin position="576"/>
        <end position="608"/>
    </location>
</feature>
<proteinExistence type="inferred from homology"/>
<evidence type="ECO:0000256" key="6">
    <source>
        <dbReference type="ARBA" id="ARBA00022771"/>
    </source>
</evidence>
<dbReference type="InterPro" id="IPR003034">
    <property type="entry name" value="SAP_dom"/>
</dbReference>
<sequence>MASNGRAEIEQLGLKLRTLLNKQLQNICQVSGLKTSGVKADLQRRITIALYENLTKDPATYLHIKESINNVMAGSGRGGHHAKDSSPSSSYGRGASGAYSNANGSAHSISPAPHMQQPVFGQNGFAAGYGGQSSYGNLPGLMNRPALQFKPSPFYRVDQMIGQIKTLEGSEHHALARCVTDKSLRVMVFCAADNQGVQDIAFPYQSELKVNGGEMKANLRGLKGKPGSTRPVDITDSLRLDKVAYGNNIDFTYALTTKKYYFAIYLCRVSSIEDLVVKIRGRKIPKASVLKELTKKANDPDVVATSQVLSLKCPLTYGRLKNPCRSTTCNHIQCFDVTSYLYLQEQGPQWICPICNKSATFENLAVDEYVKDILDRTHEDTEQVTIEPDGEWRTEGRAEPVPKRPRVSAAHSMSSIKLDDDDDIVALDDFSSPLASGRNTQTPNRSMIGTPSNAGNGSTSTPNGRKRTAEVIDLTLSDDDDDDEPPRPPPKRQNTSADGRKTLHGLGVGNESSQMLKLPMTLTATFDAQFTSPPQRNQSRPNVRVRSQSFSPVQRQPIYQPTLVFSASGLSYINKYNCPPRPSQPKLSPSVNNNKSNNKIKSRKTKMSTFDPPLPPFNASDPSATFLNSSCLDLLLIEIVPMAYRLVNELDAADLVASADRLAAAATATAAMEGGSAGGSTTGGGAGSTTSGNRKLDDEEERDAVFYRLETLGYRVGLGLVERFSRDRPRFNDTLDVIKFLCKDLWTLVFKKQIDNLKTNHRGVYVLTDNMFRPLSRMSTDAGGQAIVRAQPFLWFPCGIVRGALAALGINATVQAESNELPGAVFQIKTIPAKS</sequence>
<feature type="region of interest" description="Disordered" evidence="10">
    <location>
        <begin position="530"/>
        <end position="551"/>
    </location>
</feature>
<evidence type="ECO:0000256" key="7">
    <source>
        <dbReference type="ARBA" id="ARBA00022786"/>
    </source>
</evidence>
<evidence type="ECO:0000259" key="11">
    <source>
        <dbReference type="PROSITE" id="PS50800"/>
    </source>
</evidence>
<dbReference type="GO" id="GO:0008270">
    <property type="term" value="F:zinc ion binding"/>
    <property type="evidence" value="ECO:0007669"/>
    <property type="project" value="UniProtKB-KW"/>
</dbReference>
<evidence type="ECO:0000313" key="15">
    <source>
        <dbReference type="Proteomes" id="UP000758603"/>
    </source>
</evidence>
<feature type="compositionally biased region" description="Gly residues" evidence="10">
    <location>
        <begin position="675"/>
        <end position="687"/>
    </location>
</feature>
<dbReference type="GO" id="GO:0016925">
    <property type="term" value="P:protein sumoylation"/>
    <property type="evidence" value="ECO:0007669"/>
    <property type="project" value="TreeGrafter"/>
</dbReference>